<organism evidence="1 2">
    <name type="scientific">Portunus trituberculatus</name>
    <name type="common">Swimming crab</name>
    <name type="synonym">Neptunus trituberculatus</name>
    <dbReference type="NCBI Taxonomy" id="210409"/>
    <lineage>
        <taxon>Eukaryota</taxon>
        <taxon>Metazoa</taxon>
        <taxon>Ecdysozoa</taxon>
        <taxon>Arthropoda</taxon>
        <taxon>Crustacea</taxon>
        <taxon>Multicrustacea</taxon>
        <taxon>Malacostraca</taxon>
        <taxon>Eumalacostraca</taxon>
        <taxon>Eucarida</taxon>
        <taxon>Decapoda</taxon>
        <taxon>Pleocyemata</taxon>
        <taxon>Brachyura</taxon>
        <taxon>Eubrachyura</taxon>
        <taxon>Portunoidea</taxon>
        <taxon>Portunidae</taxon>
        <taxon>Portuninae</taxon>
        <taxon>Portunus</taxon>
    </lineage>
</organism>
<reference evidence="1 2" key="1">
    <citation type="submission" date="2019-05" db="EMBL/GenBank/DDBJ databases">
        <title>Another draft genome of Portunus trituberculatus and its Hox gene families provides insights of decapod evolution.</title>
        <authorList>
            <person name="Jeong J.-H."/>
            <person name="Song I."/>
            <person name="Kim S."/>
            <person name="Choi T."/>
            <person name="Kim D."/>
            <person name="Ryu S."/>
            <person name="Kim W."/>
        </authorList>
    </citation>
    <scope>NUCLEOTIDE SEQUENCE [LARGE SCALE GENOMIC DNA]</scope>
    <source>
        <tissue evidence="1">Muscle</tissue>
    </source>
</reference>
<keyword evidence="2" id="KW-1185">Reference proteome</keyword>
<gene>
    <name evidence="1" type="ORF">E2C01_005618</name>
</gene>
<accession>A0A5B7CZM0</accession>
<name>A0A5B7CZM0_PORTR</name>
<evidence type="ECO:0000313" key="2">
    <source>
        <dbReference type="Proteomes" id="UP000324222"/>
    </source>
</evidence>
<dbReference type="AlphaFoldDB" id="A0A5B7CZM0"/>
<evidence type="ECO:0000313" key="1">
    <source>
        <dbReference type="EMBL" id="MPC12903.1"/>
    </source>
</evidence>
<sequence length="123" mass="13973">MNCTQSPSTQGYRGGGSSSICWVTERRLLGSSSPARCIKDATDQNSSRQCKPERGFDRVPKTRHHYVCFAHRLQSTKPRLYVDVRQQSVAACTDNHDNIILYVYPHETFQIPAVFIATHARNF</sequence>
<dbReference type="EMBL" id="VSRR010000245">
    <property type="protein sequence ID" value="MPC12903.1"/>
    <property type="molecule type" value="Genomic_DNA"/>
</dbReference>
<protein>
    <submittedName>
        <fullName evidence="1">Uncharacterized protein</fullName>
    </submittedName>
</protein>
<dbReference type="Proteomes" id="UP000324222">
    <property type="component" value="Unassembled WGS sequence"/>
</dbReference>
<comment type="caution">
    <text evidence="1">The sequence shown here is derived from an EMBL/GenBank/DDBJ whole genome shotgun (WGS) entry which is preliminary data.</text>
</comment>
<proteinExistence type="predicted"/>